<dbReference type="PANTHER" id="PTHR36836:SF1">
    <property type="entry name" value="COLANIC ACID BIOSYNTHESIS PROTEIN WCAK"/>
    <property type="match status" value="1"/>
</dbReference>
<dbReference type="InterPro" id="IPR007345">
    <property type="entry name" value="Polysacch_pyruvyl_Trfase"/>
</dbReference>
<protein>
    <recommendedName>
        <fullName evidence="1">Polysaccharide pyruvyl transferase domain-containing protein</fullName>
    </recommendedName>
</protein>
<reference evidence="2 3" key="1">
    <citation type="submission" date="2023-02" db="EMBL/GenBank/DDBJ databases">
        <title>Oceanobacillus kimchii IFOP_LL358 isolated form Alexandrium catenella lab strain.</title>
        <authorList>
            <person name="Gajardo G."/>
            <person name="Ueki S."/>
            <person name="Maruyama F."/>
        </authorList>
    </citation>
    <scope>NUCLEOTIDE SEQUENCE [LARGE SCALE GENOMIC DNA]</scope>
    <source>
        <strain evidence="2 3">IFOP_LL358</strain>
    </source>
</reference>
<dbReference type="RefSeq" id="WP_317958317.1">
    <property type="nucleotide sequence ID" value="NZ_BSKO01000001.1"/>
</dbReference>
<accession>A0ABQ5TPM9</accession>
<comment type="caution">
    <text evidence="2">The sequence shown here is derived from an EMBL/GenBank/DDBJ whole genome shotgun (WGS) entry which is preliminary data.</text>
</comment>
<dbReference type="EMBL" id="BSKO01000001">
    <property type="protein sequence ID" value="GLO67573.1"/>
    <property type="molecule type" value="Genomic_DNA"/>
</dbReference>
<name>A0ABQ5TPM9_9BACI</name>
<dbReference type="Pfam" id="PF04230">
    <property type="entry name" value="PS_pyruv_trans"/>
    <property type="match status" value="1"/>
</dbReference>
<proteinExistence type="predicted"/>
<sequence>MIALHGAYENENFGDELLIAIQSNWVKEIGLEICLPFASRVYREQIDSSSLVGVDALKKSSHLIYTGGGYFGEPNHNQVKWGINFFRKKHHIPGKIFKKQNKKYIVSGVGAGPITNFLTRASVRNICNSAEKVIVRDDQSYNYLKKYGVESSKLCTAADIVLTLKDDDISDEVMNNIKDKIQRKPGKFYFGVHIGVSPDDTNYSDNVKILIDSLANILKNRDDIIPVLIADKRQAISTQEKAIDYMRNVLGMDCIIYRHENIWSTCALLSSLDAVITTKLHVGITAYSLGTKTFGVAAHQKTKRFYSQINKNEYFYELKDVNDNIQSKIEDFLIDKYWDKETLDIRGELYQKSLVCKNEILRFIES</sequence>
<organism evidence="2 3">
    <name type="scientific">Oceanobacillus kimchii</name>
    <dbReference type="NCBI Taxonomy" id="746691"/>
    <lineage>
        <taxon>Bacteria</taxon>
        <taxon>Bacillati</taxon>
        <taxon>Bacillota</taxon>
        <taxon>Bacilli</taxon>
        <taxon>Bacillales</taxon>
        <taxon>Bacillaceae</taxon>
        <taxon>Oceanobacillus</taxon>
    </lineage>
</organism>
<evidence type="ECO:0000313" key="3">
    <source>
        <dbReference type="Proteomes" id="UP001275436"/>
    </source>
</evidence>
<evidence type="ECO:0000259" key="1">
    <source>
        <dbReference type="Pfam" id="PF04230"/>
    </source>
</evidence>
<dbReference type="PANTHER" id="PTHR36836">
    <property type="entry name" value="COLANIC ACID BIOSYNTHESIS PROTEIN WCAK"/>
    <property type="match status" value="1"/>
</dbReference>
<dbReference type="Proteomes" id="UP001275436">
    <property type="component" value="Unassembled WGS sequence"/>
</dbReference>
<keyword evidence="3" id="KW-1185">Reference proteome</keyword>
<evidence type="ECO:0000313" key="2">
    <source>
        <dbReference type="EMBL" id="GLO67573.1"/>
    </source>
</evidence>
<feature type="domain" description="Polysaccharide pyruvyl transferase" evidence="1">
    <location>
        <begin position="12"/>
        <end position="297"/>
    </location>
</feature>
<gene>
    <name evidence="2" type="ORF">MACH08_33570</name>
</gene>